<proteinExistence type="predicted"/>
<evidence type="ECO:0000256" key="1">
    <source>
        <dbReference type="SAM" id="Coils"/>
    </source>
</evidence>
<keyword evidence="4" id="KW-1185">Reference proteome</keyword>
<protein>
    <recommendedName>
        <fullName evidence="5">Pyrroline-5-carboxylate reductase</fullName>
    </recommendedName>
</protein>
<feature type="compositionally biased region" description="Low complexity" evidence="2">
    <location>
        <begin position="92"/>
        <end position="102"/>
    </location>
</feature>
<keyword evidence="1" id="KW-0175">Coiled coil</keyword>
<reference evidence="3 4" key="1">
    <citation type="submission" date="2015-12" db="EMBL/GenBank/DDBJ databases">
        <title>Genome sequence of Oceanibaculum pacificum MCCC 1A02656.</title>
        <authorList>
            <person name="Lu L."/>
            <person name="Lai Q."/>
            <person name="Shao Z."/>
            <person name="Qian P."/>
        </authorList>
    </citation>
    <scope>NUCLEOTIDE SEQUENCE [LARGE SCALE GENOMIC DNA]</scope>
    <source>
        <strain evidence="3 4">MCCC 1A02656</strain>
    </source>
</reference>
<comment type="caution">
    <text evidence="3">The sequence shown here is derived from an EMBL/GenBank/DDBJ whole genome shotgun (WGS) entry which is preliminary data.</text>
</comment>
<feature type="coiled-coil region" evidence="1">
    <location>
        <begin position="47"/>
        <end position="79"/>
    </location>
</feature>
<evidence type="ECO:0008006" key="5">
    <source>
        <dbReference type="Google" id="ProtNLM"/>
    </source>
</evidence>
<evidence type="ECO:0000313" key="4">
    <source>
        <dbReference type="Proteomes" id="UP000076400"/>
    </source>
</evidence>
<dbReference type="RefSeq" id="WP_067553592.1">
    <property type="nucleotide sequence ID" value="NZ_LPXN01000077.1"/>
</dbReference>
<dbReference type="InterPro" id="IPR007475">
    <property type="entry name" value="UbiK"/>
</dbReference>
<dbReference type="Pfam" id="PF04380">
    <property type="entry name" value="BMFP"/>
    <property type="match status" value="1"/>
</dbReference>
<feature type="region of interest" description="Disordered" evidence="2">
    <location>
        <begin position="80"/>
        <end position="117"/>
    </location>
</feature>
<dbReference type="AlphaFoldDB" id="A0A154WD82"/>
<dbReference type="STRING" id="580166.AUP43_18105"/>
<evidence type="ECO:0000256" key="2">
    <source>
        <dbReference type="SAM" id="MobiDB-lite"/>
    </source>
</evidence>
<accession>A0A154WD82</accession>
<sequence>MQTQNRLFDDLARMANGALGAAAGVRGEIGGLFRQQFERVIRDMDLVTREEFEVVRAMAEKARMENEALSARLAALEGAGVAKPAPKKKPAAKLAAKAAAKPASRRRKAATPAGETA</sequence>
<gene>
    <name evidence="3" type="ORF">AUP43_18105</name>
</gene>
<dbReference type="Proteomes" id="UP000076400">
    <property type="component" value="Unassembled WGS sequence"/>
</dbReference>
<organism evidence="3 4">
    <name type="scientific">Oceanibaculum pacificum</name>
    <dbReference type="NCBI Taxonomy" id="580166"/>
    <lineage>
        <taxon>Bacteria</taxon>
        <taxon>Pseudomonadati</taxon>
        <taxon>Pseudomonadota</taxon>
        <taxon>Alphaproteobacteria</taxon>
        <taxon>Rhodospirillales</taxon>
        <taxon>Oceanibaculaceae</taxon>
        <taxon>Oceanibaculum</taxon>
    </lineage>
</organism>
<name>A0A154WD82_9PROT</name>
<dbReference type="OrthoDB" id="7392124at2"/>
<dbReference type="EMBL" id="LPXN01000077">
    <property type="protein sequence ID" value="KZD11466.1"/>
    <property type="molecule type" value="Genomic_DNA"/>
</dbReference>
<evidence type="ECO:0000313" key="3">
    <source>
        <dbReference type="EMBL" id="KZD11466.1"/>
    </source>
</evidence>